<dbReference type="InterPro" id="IPR029032">
    <property type="entry name" value="AhpD-like"/>
</dbReference>
<evidence type="ECO:0000259" key="3">
    <source>
        <dbReference type="Pfam" id="PF02627"/>
    </source>
</evidence>
<comment type="caution">
    <text evidence="4">The sequence shown here is derived from an EMBL/GenBank/DDBJ whole genome shotgun (WGS) entry which is preliminary data.</text>
</comment>
<dbReference type="EMBL" id="WESC01000016">
    <property type="protein sequence ID" value="KAB7738830.1"/>
    <property type="molecule type" value="Genomic_DNA"/>
</dbReference>
<dbReference type="RefSeq" id="WP_152217281.1">
    <property type="nucleotide sequence ID" value="NZ_WESC01000016.1"/>
</dbReference>
<dbReference type="SUPFAM" id="SSF69118">
    <property type="entry name" value="AhpD-like"/>
    <property type="match status" value="1"/>
</dbReference>
<keyword evidence="1" id="KW-0175">Coiled coil</keyword>
<proteinExistence type="predicted"/>
<keyword evidence="2" id="KW-0812">Transmembrane</keyword>
<dbReference type="PANTHER" id="PTHR34846">
    <property type="entry name" value="4-CARBOXYMUCONOLACTONE DECARBOXYLASE FAMILY PROTEIN (AFU_ORTHOLOGUE AFUA_6G11590)"/>
    <property type="match status" value="1"/>
</dbReference>
<dbReference type="InterPro" id="IPR003779">
    <property type="entry name" value="CMD-like"/>
</dbReference>
<sequence length="187" mass="20557">MARLPYPDPKDLPEDARKLLETLPPLNIFRMIAGSGASFVPFMALINAYLNEGTLDDELRELVILRVGHLCGSAYELHHHVRVSRGLGLSEARIAATAGTLPSPHLSEAENAALAFADDLVAHVKADKALFDAARKHLGDTGIQELAIIVGVYLLVCRYLETFEIELEEKEIEGDSLEDIKRSLESQ</sequence>
<dbReference type="Proteomes" id="UP000468901">
    <property type="component" value="Unassembled WGS sequence"/>
</dbReference>
<organism evidence="4 5">
    <name type="scientific">Parvibaculum sedimenti</name>
    <dbReference type="NCBI Taxonomy" id="2608632"/>
    <lineage>
        <taxon>Bacteria</taxon>
        <taxon>Pseudomonadati</taxon>
        <taxon>Pseudomonadota</taxon>
        <taxon>Alphaproteobacteria</taxon>
        <taxon>Hyphomicrobiales</taxon>
        <taxon>Parvibaculaceae</taxon>
        <taxon>Parvibaculum</taxon>
    </lineage>
</organism>
<dbReference type="PANTHER" id="PTHR34846:SF11">
    <property type="entry name" value="4-CARBOXYMUCONOLACTONE DECARBOXYLASE FAMILY PROTEIN (AFU_ORTHOLOGUE AFUA_6G11590)"/>
    <property type="match status" value="1"/>
</dbReference>
<evidence type="ECO:0000256" key="2">
    <source>
        <dbReference type="SAM" id="Phobius"/>
    </source>
</evidence>
<dbReference type="Pfam" id="PF02627">
    <property type="entry name" value="CMD"/>
    <property type="match status" value="1"/>
</dbReference>
<keyword evidence="5" id="KW-1185">Reference proteome</keyword>
<feature type="coiled-coil region" evidence="1">
    <location>
        <begin position="160"/>
        <end position="187"/>
    </location>
</feature>
<reference evidence="4 5" key="1">
    <citation type="submission" date="2019-09" db="EMBL/GenBank/DDBJ databases">
        <title>Parvibaculum sedimenti sp. nov., isolated from sediment.</title>
        <authorList>
            <person name="Wang Y."/>
        </authorList>
    </citation>
    <scope>NUCLEOTIDE SEQUENCE [LARGE SCALE GENOMIC DNA]</scope>
    <source>
        <strain evidence="4 5">HXT-9</strain>
    </source>
</reference>
<gene>
    <name evidence="4" type="ORF">F2P47_15445</name>
</gene>
<feature type="transmembrane region" description="Helical" evidence="2">
    <location>
        <begin position="28"/>
        <end position="50"/>
    </location>
</feature>
<feature type="domain" description="Carboxymuconolactone decarboxylase-like" evidence="3">
    <location>
        <begin position="44"/>
        <end position="119"/>
    </location>
</feature>
<dbReference type="Gene3D" id="1.20.1290.10">
    <property type="entry name" value="AhpD-like"/>
    <property type="match status" value="1"/>
</dbReference>
<name>A0A6N6VE54_9HYPH</name>
<protein>
    <submittedName>
        <fullName evidence="4">Carboxymuconolactone decarboxylase family protein</fullName>
    </submittedName>
</protein>
<keyword evidence="2" id="KW-1133">Transmembrane helix</keyword>
<evidence type="ECO:0000256" key="1">
    <source>
        <dbReference type="SAM" id="Coils"/>
    </source>
</evidence>
<evidence type="ECO:0000313" key="5">
    <source>
        <dbReference type="Proteomes" id="UP000468901"/>
    </source>
</evidence>
<accession>A0A6N6VE54</accession>
<evidence type="ECO:0000313" key="4">
    <source>
        <dbReference type="EMBL" id="KAB7738830.1"/>
    </source>
</evidence>
<dbReference type="AlphaFoldDB" id="A0A6N6VE54"/>
<keyword evidence="2" id="KW-0472">Membrane</keyword>
<dbReference type="GO" id="GO:0051920">
    <property type="term" value="F:peroxiredoxin activity"/>
    <property type="evidence" value="ECO:0007669"/>
    <property type="project" value="InterPro"/>
</dbReference>